<accession>A0A1N6ECT9</accession>
<keyword evidence="1 4" id="KW-0808">Transferase</keyword>
<dbReference type="GO" id="GO:0016747">
    <property type="term" value="F:acyltransferase activity, transferring groups other than amino-acyl groups"/>
    <property type="evidence" value="ECO:0007669"/>
    <property type="project" value="InterPro"/>
</dbReference>
<dbReference type="Gene3D" id="3.40.630.30">
    <property type="match status" value="1"/>
</dbReference>
<proteinExistence type="predicted"/>
<dbReference type="EMBL" id="FSRL01000001">
    <property type="protein sequence ID" value="SIN80830.1"/>
    <property type="molecule type" value="Genomic_DNA"/>
</dbReference>
<dbReference type="AlphaFoldDB" id="A0A1N6ECT9"/>
<dbReference type="InterPro" id="IPR050832">
    <property type="entry name" value="Bact_Acetyltransf"/>
</dbReference>
<feature type="domain" description="N-acetyltransferase" evidence="3">
    <location>
        <begin position="2"/>
        <end position="159"/>
    </location>
</feature>
<dbReference type="PROSITE" id="PS51186">
    <property type="entry name" value="GNAT"/>
    <property type="match status" value="1"/>
</dbReference>
<dbReference type="CDD" id="cd04301">
    <property type="entry name" value="NAT_SF"/>
    <property type="match status" value="1"/>
</dbReference>
<evidence type="ECO:0000256" key="1">
    <source>
        <dbReference type="ARBA" id="ARBA00022679"/>
    </source>
</evidence>
<organism evidence="4 5">
    <name type="scientific">Vannielia litorea</name>
    <dbReference type="NCBI Taxonomy" id="1217970"/>
    <lineage>
        <taxon>Bacteria</taxon>
        <taxon>Pseudomonadati</taxon>
        <taxon>Pseudomonadota</taxon>
        <taxon>Alphaproteobacteria</taxon>
        <taxon>Rhodobacterales</taxon>
        <taxon>Paracoccaceae</taxon>
        <taxon>Vannielia</taxon>
    </lineage>
</organism>
<dbReference type="PANTHER" id="PTHR43877">
    <property type="entry name" value="AMINOALKYLPHOSPHONATE N-ACETYLTRANSFERASE-RELATED-RELATED"/>
    <property type="match status" value="1"/>
</dbReference>
<gene>
    <name evidence="4" type="ORF">SAMN05444002_0605</name>
</gene>
<sequence>MVEVRRAGPEDAPAICGLVNHVIRNTIVTFNSVEKVPGEIAAQMAAGAPFWVACEAGRVAGYASYGQFRGGVGYRHTIEHSIALDEAAWGRGMGRALMGALCDHATAAGMHSVFAGVSAENGAGVRFHAAMGFEEVARLREVGFKFDRWHDLVLMQKFL</sequence>
<protein>
    <submittedName>
        <fullName evidence="4">Phosphinothricin acetyltransferase</fullName>
    </submittedName>
</protein>
<reference evidence="5" key="1">
    <citation type="submission" date="2016-11" db="EMBL/GenBank/DDBJ databases">
        <authorList>
            <person name="Varghese N."/>
            <person name="Submissions S."/>
        </authorList>
    </citation>
    <scope>NUCLEOTIDE SEQUENCE [LARGE SCALE GENOMIC DNA]</scope>
    <source>
        <strain evidence="5">DSM 29440</strain>
    </source>
</reference>
<dbReference type="InterPro" id="IPR016181">
    <property type="entry name" value="Acyl_CoA_acyltransferase"/>
</dbReference>
<evidence type="ECO:0000259" key="3">
    <source>
        <dbReference type="PROSITE" id="PS51186"/>
    </source>
</evidence>
<keyword evidence="5" id="KW-1185">Reference proteome</keyword>
<keyword evidence="2" id="KW-0012">Acyltransferase</keyword>
<dbReference type="STRING" id="1217970.SAMN05444002_0605"/>
<evidence type="ECO:0000313" key="4">
    <source>
        <dbReference type="EMBL" id="SIN80830.1"/>
    </source>
</evidence>
<evidence type="ECO:0000256" key="2">
    <source>
        <dbReference type="ARBA" id="ARBA00023315"/>
    </source>
</evidence>
<dbReference type="Pfam" id="PF00583">
    <property type="entry name" value="Acetyltransf_1"/>
    <property type="match status" value="1"/>
</dbReference>
<name>A0A1N6ECT9_9RHOB</name>
<dbReference type="Proteomes" id="UP000184932">
    <property type="component" value="Unassembled WGS sequence"/>
</dbReference>
<dbReference type="InterPro" id="IPR000182">
    <property type="entry name" value="GNAT_dom"/>
</dbReference>
<evidence type="ECO:0000313" key="5">
    <source>
        <dbReference type="Proteomes" id="UP000184932"/>
    </source>
</evidence>
<dbReference type="SUPFAM" id="SSF55729">
    <property type="entry name" value="Acyl-CoA N-acyltransferases (Nat)"/>
    <property type="match status" value="1"/>
</dbReference>